<proteinExistence type="predicted"/>
<gene>
    <name evidence="1" type="ORF">NADRNF5_0963</name>
</gene>
<sequence>MDKYEKLLNMLMDFNESIRFAAVCNKKGEFLWNSQRKGVKNIVPLEETKHTISRAIEAWNENSRITGIVGSGLYTIASYDKIKRITVPLDGDNMLFISVNNKPMSNAKGKSYGHLAEMGEILSIVDFIKAKK</sequence>
<dbReference type="RefSeq" id="WP_237089346.1">
    <property type="nucleotide sequence ID" value="NZ_CP011070.1"/>
</dbReference>
<evidence type="ECO:0000313" key="2">
    <source>
        <dbReference type="Proteomes" id="UP000032408"/>
    </source>
</evidence>
<accession>A0A0D5C1P4</accession>
<dbReference type="HOGENOM" id="CLU_128582_2_1_2"/>
<name>A0A0D5C1P4_9ARCH</name>
<evidence type="ECO:0000313" key="1">
    <source>
        <dbReference type="EMBL" id="AJW70656.1"/>
    </source>
</evidence>
<dbReference type="GeneID" id="24820182"/>
<dbReference type="EMBL" id="CP011070">
    <property type="protein sequence ID" value="AJW70656.1"/>
    <property type="molecule type" value="Genomic_DNA"/>
</dbReference>
<organism evidence="1 2">
    <name type="scientific">Nitrosopumilus adriaticus</name>
    <dbReference type="NCBI Taxonomy" id="1580092"/>
    <lineage>
        <taxon>Archaea</taxon>
        <taxon>Nitrososphaerota</taxon>
        <taxon>Nitrososphaeria</taxon>
        <taxon>Nitrosopumilales</taxon>
        <taxon>Nitrosopumilaceae</taxon>
        <taxon>Nitrosopumilus</taxon>
    </lineage>
</organism>
<dbReference type="AlphaFoldDB" id="A0A0D5C1P4"/>
<dbReference type="STRING" id="1580092.NADRNF5_0963"/>
<dbReference type="Proteomes" id="UP000032408">
    <property type="component" value="Chromosome"/>
</dbReference>
<dbReference type="KEGG" id="nin:NADRNF5_0963"/>
<reference evidence="1 2" key="2">
    <citation type="journal article" date="2016" name="ISME J.">
        <title>Physiological and genomic characterization of two novel marine thaumarchaeal strains indicates niche differentiation.</title>
        <authorList>
            <person name="Bayer B."/>
            <person name="Vojvoda J."/>
            <person name="Offre P."/>
            <person name="Alves R.J."/>
            <person name="Elisabeth N.H."/>
            <person name="Garcia J.A."/>
            <person name="Volland J.M."/>
            <person name="Srivastava A."/>
            <person name="Schleper C."/>
            <person name="Herndl G.J."/>
        </authorList>
    </citation>
    <scope>NUCLEOTIDE SEQUENCE [LARGE SCALE GENOMIC DNA]</scope>
    <source>
        <strain evidence="1 2">NF5</strain>
    </source>
</reference>
<reference evidence="2" key="1">
    <citation type="submission" date="2015-03" db="EMBL/GenBank/DDBJ databases">
        <title>Characterization of two novel Thaumarchaeota isolated from the Northern Adriatic Sea.</title>
        <authorList>
            <person name="Bayer B."/>
            <person name="Vojvoda J."/>
            <person name="Offre P."/>
            <person name="Srivastava A."/>
            <person name="Elisabeth N."/>
            <person name="Garcia J.A.L."/>
            <person name="Schleper C."/>
            <person name="Herndl G.J."/>
        </authorList>
    </citation>
    <scope>NUCLEOTIDE SEQUENCE [LARGE SCALE GENOMIC DNA]</scope>
    <source>
        <strain evidence="2">NF5</strain>
    </source>
</reference>
<protein>
    <submittedName>
        <fullName evidence="1">Uncharacterized protein</fullName>
    </submittedName>
</protein>
<keyword evidence="2" id="KW-1185">Reference proteome</keyword>